<feature type="chain" id="PRO_5042259403" evidence="3">
    <location>
        <begin position="24"/>
        <end position="261"/>
    </location>
</feature>
<dbReference type="Proteomes" id="UP001231189">
    <property type="component" value="Unassembled WGS sequence"/>
</dbReference>
<name>A0AAD8RYG2_LOLMU</name>
<dbReference type="EMBL" id="JAUUTY010000004">
    <property type="protein sequence ID" value="KAK1641830.1"/>
    <property type="molecule type" value="Genomic_DNA"/>
</dbReference>
<sequence>MLPLKALHLQNLLLLLFLQGTKGKRLMSKISAPPKPKKLFLLVQRQLLIHTLTPIIPIFFGDEEEIPAFDATARTSTSHTIVVSEAQIEGEESSPPQQNLDAPTPPSSPLVPSPKRTRVETITEPALQLGSSSSPLLDDPMIKELIRIGAQFIGYREYASKTEEKLAEANKLVDTLAQKLEQSETAREKAELDAGKAKAEADKAKAEAAGVKDLQRRLHDAETSLNEHKAAQATREKAIIKRLNSQNRRFVGKLVDPFCLF</sequence>
<reference evidence="4" key="1">
    <citation type="submission" date="2023-07" db="EMBL/GenBank/DDBJ databases">
        <title>A chromosome-level genome assembly of Lolium multiflorum.</title>
        <authorList>
            <person name="Chen Y."/>
            <person name="Copetti D."/>
            <person name="Kolliker R."/>
            <person name="Studer B."/>
        </authorList>
    </citation>
    <scope>NUCLEOTIDE SEQUENCE</scope>
    <source>
        <strain evidence="4">02402/16</strain>
        <tissue evidence="4">Leaf</tissue>
    </source>
</reference>
<protein>
    <submittedName>
        <fullName evidence="4">Uncharacterized protein</fullName>
    </submittedName>
</protein>
<feature type="region of interest" description="Disordered" evidence="2">
    <location>
        <begin position="87"/>
        <end position="125"/>
    </location>
</feature>
<feature type="non-terminal residue" evidence="4">
    <location>
        <position position="1"/>
    </location>
</feature>
<evidence type="ECO:0000313" key="5">
    <source>
        <dbReference type="Proteomes" id="UP001231189"/>
    </source>
</evidence>
<evidence type="ECO:0000256" key="1">
    <source>
        <dbReference type="SAM" id="Coils"/>
    </source>
</evidence>
<gene>
    <name evidence="4" type="ORF">QYE76_059635</name>
</gene>
<keyword evidence="1" id="KW-0175">Coiled coil</keyword>
<comment type="caution">
    <text evidence="4">The sequence shown here is derived from an EMBL/GenBank/DDBJ whole genome shotgun (WGS) entry which is preliminary data.</text>
</comment>
<keyword evidence="3" id="KW-0732">Signal</keyword>
<feature type="compositionally biased region" description="Pro residues" evidence="2">
    <location>
        <begin position="103"/>
        <end position="112"/>
    </location>
</feature>
<feature type="coiled-coil region" evidence="1">
    <location>
        <begin position="159"/>
        <end position="231"/>
    </location>
</feature>
<organism evidence="4 5">
    <name type="scientific">Lolium multiflorum</name>
    <name type="common">Italian ryegrass</name>
    <name type="synonym">Lolium perenne subsp. multiflorum</name>
    <dbReference type="NCBI Taxonomy" id="4521"/>
    <lineage>
        <taxon>Eukaryota</taxon>
        <taxon>Viridiplantae</taxon>
        <taxon>Streptophyta</taxon>
        <taxon>Embryophyta</taxon>
        <taxon>Tracheophyta</taxon>
        <taxon>Spermatophyta</taxon>
        <taxon>Magnoliopsida</taxon>
        <taxon>Liliopsida</taxon>
        <taxon>Poales</taxon>
        <taxon>Poaceae</taxon>
        <taxon>BOP clade</taxon>
        <taxon>Pooideae</taxon>
        <taxon>Poodae</taxon>
        <taxon>Poeae</taxon>
        <taxon>Poeae Chloroplast Group 2 (Poeae type)</taxon>
        <taxon>Loliodinae</taxon>
        <taxon>Loliinae</taxon>
        <taxon>Lolium</taxon>
    </lineage>
</organism>
<dbReference type="AlphaFoldDB" id="A0AAD8RYG2"/>
<accession>A0AAD8RYG2</accession>
<proteinExistence type="predicted"/>
<feature type="signal peptide" evidence="3">
    <location>
        <begin position="1"/>
        <end position="23"/>
    </location>
</feature>
<keyword evidence="5" id="KW-1185">Reference proteome</keyword>
<evidence type="ECO:0000256" key="3">
    <source>
        <dbReference type="SAM" id="SignalP"/>
    </source>
</evidence>
<evidence type="ECO:0000313" key="4">
    <source>
        <dbReference type="EMBL" id="KAK1641830.1"/>
    </source>
</evidence>
<evidence type="ECO:0000256" key="2">
    <source>
        <dbReference type="SAM" id="MobiDB-lite"/>
    </source>
</evidence>